<feature type="transmembrane region" description="Helical" evidence="1">
    <location>
        <begin position="35"/>
        <end position="52"/>
    </location>
</feature>
<keyword evidence="1" id="KW-0472">Membrane</keyword>
<feature type="transmembrane region" description="Helical" evidence="1">
    <location>
        <begin position="248"/>
        <end position="267"/>
    </location>
</feature>
<evidence type="ECO:0000313" key="5">
    <source>
        <dbReference type="Proteomes" id="UP001596977"/>
    </source>
</evidence>
<feature type="transmembrane region" description="Helical" evidence="1">
    <location>
        <begin position="73"/>
        <end position="93"/>
    </location>
</feature>
<dbReference type="RefSeq" id="WP_264942737.1">
    <property type="nucleotide sequence ID" value="NZ_JAPDRA010000001.1"/>
</dbReference>
<keyword evidence="5" id="KW-1185">Reference proteome</keyword>
<dbReference type="Pfam" id="PF19040">
    <property type="entry name" value="SGNH"/>
    <property type="match status" value="1"/>
</dbReference>
<sequence>MLRYRADIDGLRAVAVVPIVLFHCGLAALSGGFVGVDIFFVISGFLITGIIVREMDTDSFSILKFYKRRIVRILPALFAMLIVALAAGIFLLLPSELNGLGNSAAAASGFVSNIYFWRDSGYFAGAAETKPLLHTWSLGVEEQFYLFYPLLLMVMRRFAPRHLRAVLIVVGLLSFAVSLAACYAFPDAGFYLLPSRAWQLALGGLVALGAYPRVEDGRRRDALALLGIGLIAAAYLVIRADFAFPAPWGLLPCLGAALLIAYGETAVTGRLLTLKLMRGIGAISYSLYLWHWPIITFWRLQYGMELSAWEVPLLALASTAAAIASYFAVEQPFLRRFRDTRALPACIVGAIAVVAMVGLGMAVAANASRFHRYPPQVAKVLAYLDYNRSPENKFQYRARSCFVKRSEVLDEKLCLAVDPKRRNVVLAGDSHAAQLWRALQERSPEINFLQATPSGCRPFLGTRPLALDSVANVHCGEIAAKVFGPLIEHNRIDGMILAGRWRENELDDVVKTIRFLRARGIAVTVIGPIVEYSDDFPKLMARALLLEDLRSLDRMVKADRFALDRRMRPAVEAAGGRYVSMTDIECPGGKCIHLTKDGVPYQADYGHLTLRAAREVVAQFPAF</sequence>
<dbReference type="GO" id="GO:0016746">
    <property type="term" value="F:acyltransferase activity"/>
    <property type="evidence" value="ECO:0007669"/>
    <property type="project" value="UniProtKB-KW"/>
</dbReference>
<accession>A0ABW3H5T4</accession>
<dbReference type="EC" id="2.3.1.-" evidence="4"/>
<feature type="transmembrane region" description="Helical" evidence="1">
    <location>
        <begin position="223"/>
        <end position="242"/>
    </location>
</feature>
<feature type="transmembrane region" description="Helical" evidence="1">
    <location>
        <begin position="341"/>
        <end position="365"/>
    </location>
</feature>
<dbReference type="PANTHER" id="PTHR23028">
    <property type="entry name" value="ACETYLTRANSFERASE"/>
    <property type="match status" value="1"/>
</dbReference>
<feature type="transmembrane region" description="Helical" evidence="1">
    <location>
        <begin position="166"/>
        <end position="186"/>
    </location>
</feature>
<feature type="domain" description="Acyltransferase 3" evidence="2">
    <location>
        <begin position="6"/>
        <end position="325"/>
    </location>
</feature>
<reference evidence="5" key="1">
    <citation type="journal article" date="2019" name="Int. J. Syst. Evol. Microbiol.">
        <title>The Global Catalogue of Microorganisms (GCM) 10K type strain sequencing project: providing services to taxonomists for standard genome sequencing and annotation.</title>
        <authorList>
            <consortium name="The Broad Institute Genomics Platform"/>
            <consortium name="The Broad Institute Genome Sequencing Center for Infectious Disease"/>
            <person name="Wu L."/>
            <person name="Ma J."/>
        </authorList>
    </citation>
    <scope>NUCLEOTIDE SEQUENCE [LARGE SCALE GENOMIC DNA]</scope>
    <source>
        <strain evidence="5">CCUG 62982</strain>
    </source>
</reference>
<dbReference type="EMBL" id="JBHTJG010000001">
    <property type="protein sequence ID" value="MFD0944991.1"/>
    <property type="molecule type" value="Genomic_DNA"/>
</dbReference>
<keyword evidence="1" id="KW-1133">Transmembrane helix</keyword>
<dbReference type="PANTHER" id="PTHR23028:SF53">
    <property type="entry name" value="ACYL_TRANSF_3 DOMAIN-CONTAINING PROTEIN"/>
    <property type="match status" value="1"/>
</dbReference>
<keyword evidence="1" id="KW-0812">Transmembrane</keyword>
<evidence type="ECO:0000259" key="2">
    <source>
        <dbReference type="Pfam" id="PF01757"/>
    </source>
</evidence>
<proteinExistence type="predicted"/>
<dbReference type="InterPro" id="IPR050879">
    <property type="entry name" value="Acyltransferase_3"/>
</dbReference>
<evidence type="ECO:0000256" key="1">
    <source>
        <dbReference type="SAM" id="Phobius"/>
    </source>
</evidence>
<dbReference type="Proteomes" id="UP001596977">
    <property type="component" value="Unassembled WGS sequence"/>
</dbReference>
<evidence type="ECO:0000313" key="4">
    <source>
        <dbReference type="EMBL" id="MFD0944991.1"/>
    </source>
</evidence>
<dbReference type="InterPro" id="IPR043968">
    <property type="entry name" value="SGNH"/>
</dbReference>
<feature type="transmembrane region" description="Helical" evidence="1">
    <location>
        <begin position="279"/>
        <end position="300"/>
    </location>
</feature>
<feature type="transmembrane region" description="Helical" evidence="1">
    <location>
        <begin position="192"/>
        <end position="211"/>
    </location>
</feature>
<keyword evidence="4" id="KW-0808">Transferase</keyword>
<comment type="caution">
    <text evidence="4">The sequence shown here is derived from an EMBL/GenBank/DDBJ whole genome shotgun (WGS) entry which is preliminary data.</text>
</comment>
<feature type="domain" description="SGNH" evidence="3">
    <location>
        <begin position="410"/>
        <end position="620"/>
    </location>
</feature>
<keyword evidence="4" id="KW-0012">Acyltransferase</keyword>
<evidence type="ECO:0000259" key="3">
    <source>
        <dbReference type="Pfam" id="PF19040"/>
    </source>
</evidence>
<gene>
    <name evidence="4" type="ORF">ACFQ1E_01420</name>
</gene>
<protein>
    <submittedName>
        <fullName evidence="4">Acyltransferase family protein</fullName>
        <ecNumber evidence="4">2.3.1.-</ecNumber>
    </submittedName>
</protein>
<dbReference type="Pfam" id="PF01757">
    <property type="entry name" value="Acyl_transf_3"/>
    <property type="match status" value="1"/>
</dbReference>
<name>A0ABW3H5T4_9SPHN</name>
<organism evidence="4 5">
    <name type="scientific">Sphingomonas canadensis</name>
    <dbReference type="NCBI Taxonomy" id="1219257"/>
    <lineage>
        <taxon>Bacteria</taxon>
        <taxon>Pseudomonadati</taxon>
        <taxon>Pseudomonadota</taxon>
        <taxon>Alphaproteobacteria</taxon>
        <taxon>Sphingomonadales</taxon>
        <taxon>Sphingomonadaceae</taxon>
        <taxon>Sphingomonas</taxon>
    </lineage>
</organism>
<dbReference type="InterPro" id="IPR002656">
    <property type="entry name" value="Acyl_transf_3_dom"/>
</dbReference>
<feature type="transmembrane region" description="Helical" evidence="1">
    <location>
        <begin position="12"/>
        <end position="29"/>
    </location>
</feature>
<feature type="transmembrane region" description="Helical" evidence="1">
    <location>
        <begin position="306"/>
        <end position="329"/>
    </location>
</feature>